<evidence type="ECO:0000313" key="1">
    <source>
        <dbReference type="EMBL" id="NFG16789.1"/>
    </source>
</evidence>
<proteinExistence type="predicted"/>
<dbReference type="Proteomes" id="UP000478995">
    <property type="component" value="Unassembled WGS sequence"/>
</dbReference>
<dbReference type="AlphaFoldDB" id="A0A846IUJ3"/>
<reference evidence="1 2" key="1">
    <citation type="submission" date="2019-04" db="EMBL/GenBank/DDBJ databases">
        <title>Genome sequencing of Clostridium botulinum Groups I-IV and Clostridium butyricum.</title>
        <authorList>
            <person name="Brunt J."/>
            <person name="Van Vliet A.H.M."/>
            <person name="Stringer S.C."/>
            <person name="Carter A.T."/>
            <person name="Peck M.W."/>
        </authorList>
    </citation>
    <scope>NUCLEOTIDE SEQUENCE [LARGE SCALE GENOMIC DNA]</scope>
    <source>
        <strain evidence="1 2">IFR 18/037</strain>
    </source>
</reference>
<protein>
    <submittedName>
        <fullName evidence="1">Uncharacterized protein</fullName>
    </submittedName>
</protein>
<accession>A0A846IUJ3</accession>
<dbReference type="EMBL" id="SWOY01000002">
    <property type="protein sequence ID" value="NFG16789.1"/>
    <property type="molecule type" value="Genomic_DNA"/>
</dbReference>
<name>A0A846IUJ3_CLOBO</name>
<organism evidence="1 2">
    <name type="scientific">Clostridium botulinum</name>
    <dbReference type="NCBI Taxonomy" id="1491"/>
    <lineage>
        <taxon>Bacteria</taxon>
        <taxon>Bacillati</taxon>
        <taxon>Bacillota</taxon>
        <taxon>Clostridia</taxon>
        <taxon>Eubacteriales</taxon>
        <taxon>Clostridiaceae</taxon>
        <taxon>Clostridium</taxon>
    </lineage>
</organism>
<sequence length="92" mass="11215">MYIFIIRFSKNYKFYNFFIAIYKQSSWLQREFLLPLNLRKWLSRDVTALYSHFEEDESIRAGSHRINKKLNYGISSLKNLNELDEIYSMSFL</sequence>
<comment type="caution">
    <text evidence="1">The sequence shown here is derived from an EMBL/GenBank/DDBJ whole genome shotgun (WGS) entry which is preliminary data.</text>
</comment>
<gene>
    <name evidence="1" type="ORF">FC794_08280</name>
</gene>
<evidence type="ECO:0000313" key="2">
    <source>
        <dbReference type="Proteomes" id="UP000478995"/>
    </source>
</evidence>